<keyword evidence="1" id="KW-1003">Cell membrane</keyword>
<reference evidence="6" key="1">
    <citation type="submission" date="2022-08" db="EMBL/GenBank/DDBJ databases">
        <title>Genomic Encyclopedia of Type Strains, Phase V (KMG-V): Genome sequencing to study the core and pangenomes of soil and plant-associated prokaryotes.</title>
        <authorList>
            <person name="Whitman W."/>
        </authorList>
    </citation>
    <scope>NUCLEOTIDE SEQUENCE</scope>
    <source>
        <strain evidence="6">SP3049</strain>
    </source>
</reference>
<evidence type="ECO:0000256" key="2">
    <source>
        <dbReference type="ARBA" id="ARBA00022692"/>
    </source>
</evidence>
<dbReference type="PRINTS" id="PR00453">
    <property type="entry name" value="VWFADOMAIN"/>
</dbReference>
<dbReference type="PROSITE" id="PS50234">
    <property type="entry name" value="VWFA"/>
    <property type="match status" value="1"/>
</dbReference>
<organism evidence="6 7">
    <name type="scientific">Salinibacter ruber</name>
    <dbReference type="NCBI Taxonomy" id="146919"/>
    <lineage>
        <taxon>Bacteria</taxon>
        <taxon>Pseudomonadati</taxon>
        <taxon>Rhodothermota</taxon>
        <taxon>Rhodothermia</taxon>
        <taxon>Rhodothermales</taxon>
        <taxon>Salinibacteraceae</taxon>
        <taxon>Salinibacter</taxon>
    </lineage>
</organism>
<gene>
    <name evidence="6" type="ORF">GGP61_003028</name>
</gene>
<dbReference type="InterPro" id="IPR024163">
    <property type="entry name" value="Aerotolerance_reg_N"/>
</dbReference>
<keyword evidence="4 5" id="KW-0472">Membrane</keyword>
<dbReference type="RefSeq" id="WP_112904820.1">
    <property type="nucleotide sequence ID" value="NZ_CALTRY010000009.1"/>
</dbReference>
<dbReference type="SUPFAM" id="SSF53300">
    <property type="entry name" value="vWA-like"/>
    <property type="match status" value="1"/>
</dbReference>
<evidence type="ECO:0000256" key="4">
    <source>
        <dbReference type="ARBA" id="ARBA00023136"/>
    </source>
</evidence>
<dbReference type="InterPro" id="IPR033881">
    <property type="entry name" value="vWA_BatA_type"/>
</dbReference>
<dbReference type="EMBL" id="JANUAE010000013">
    <property type="protein sequence ID" value="MCS3711395.1"/>
    <property type="molecule type" value="Genomic_DNA"/>
</dbReference>
<dbReference type="PANTHER" id="PTHR22550:SF5">
    <property type="entry name" value="LEUCINE ZIPPER PROTEIN 4"/>
    <property type="match status" value="1"/>
</dbReference>
<keyword evidence="3 5" id="KW-1133">Transmembrane helix</keyword>
<feature type="transmembrane region" description="Helical" evidence="5">
    <location>
        <begin position="299"/>
        <end position="321"/>
    </location>
</feature>
<evidence type="ECO:0000313" key="7">
    <source>
        <dbReference type="Proteomes" id="UP001155057"/>
    </source>
</evidence>
<dbReference type="InterPro" id="IPR050768">
    <property type="entry name" value="UPF0353/GerABKA_families"/>
</dbReference>
<evidence type="ECO:0000313" key="6">
    <source>
        <dbReference type="EMBL" id="MCS3711395.1"/>
    </source>
</evidence>
<dbReference type="Gene3D" id="3.40.50.410">
    <property type="entry name" value="von Willebrand factor, type A domain"/>
    <property type="match status" value="1"/>
</dbReference>
<evidence type="ECO:0000256" key="5">
    <source>
        <dbReference type="SAM" id="Phobius"/>
    </source>
</evidence>
<dbReference type="Pfam" id="PF00092">
    <property type="entry name" value="VWA"/>
    <property type="match status" value="1"/>
</dbReference>
<evidence type="ECO:0000256" key="3">
    <source>
        <dbReference type="ARBA" id="ARBA00022989"/>
    </source>
</evidence>
<dbReference type="AlphaFoldDB" id="A0A9X2QA78"/>
<proteinExistence type="predicted"/>
<comment type="caution">
    <text evidence="6">The sequence shown here is derived from an EMBL/GenBank/DDBJ whole genome shotgun (WGS) entry which is preliminary data.</text>
</comment>
<dbReference type="InterPro" id="IPR002035">
    <property type="entry name" value="VWF_A"/>
</dbReference>
<dbReference type="PANTHER" id="PTHR22550">
    <property type="entry name" value="SPORE GERMINATION PROTEIN"/>
    <property type="match status" value="1"/>
</dbReference>
<evidence type="ECO:0000256" key="1">
    <source>
        <dbReference type="ARBA" id="ARBA00022475"/>
    </source>
</evidence>
<dbReference type="CDD" id="cd01467">
    <property type="entry name" value="vWA_BatA_type"/>
    <property type="match status" value="1"/>
</dbReference>
<sequence>MSFVNPQLLWLLLAVPAVGAWTWWRRRRTTGLRYSDVWPVREAPIAWTVRLRWLPAALRMGALALGILALARPQTEETTRTRTAEGIDIMMVLDASTSMQAEDFQPTRFEAAREAAGAFVEGRVSDRVGLIVFAAEAYTQAPLTLDYSFLQRMLEDVEVGAVEDGTAVGTALATAVNRLKDSEAESKVAILLTDGRNNRGQIDPRTAAEVARTMGVRVYAIGVGSSEDRDTWEEPLPQGQRDESAGVDAEMLRSVSVSTGGQYFSATNRDALERIYAEIDTMEATPVDKRVYTDRTERYSWFLLPALGLALLEVGLSATLFRRFP</sequence>
<accession>A0A9X2QA78</accession>
<protein>
    <submittedName>
        <fullName evidence="6">Ca-activated chloride channel family protein</fullName>
    </submittedName>
</protein>
<name>A0A9X2QA78_9BACT</name>
<dbReference type="InterPro" id="IPR036465">
    <property type="entry name" value="vWFA_dom_sf"/>
</dbReference>
<dbReference type="Pfam" id="PF07584">
    <property type="entry name" value="BatA"/>
    <property type="match status" value="1"/>
</dbReference>
<dbReference type="Proteomes" id="UP001155057">
    <property type="component" value="Unassembled WGS sequence"/>
</dbReference>
<keyword evidence="2 5" id="KW-0812">Transmembrane</keyword>
<dbReference type="SMART" id="SM00327">
    <property type="entry name" value="VWA"/>
    <property type="match status" value="1"/>
</dbReference>